<accession>A0ABV1T4C0</accession>
<dbReference type="InterPro" id="IPR052016">
    <property type="entry name" value="Bact_Sigma-Reg"/>
</dbReference>
<comment type="caution">
    <text evidence="4">The sequence shown here is derived from an EMBL/GenBank/DDBJ whole genome shotgun (WGS) entry which is preliminary data.</text>
</comment>
<sequence length="422" mass="44272">MRAGRPRASLGPVRGRVRSPVRARWRPLGRLVRAVGRGDAVSRHELLSVRGRTVAWVFPLLLLIGIAAGDVTTGAFEIISWTVLVPGVAAAMCGVAGTAVFALLALLVYVCADTVWQHREETGLPGLVLVVLGGAIAVAAAGFRVDGERRMLHMRDIADTTRRTVLRPLPVGFGGLDHAAVYLAADSEARVGGDFYDIQPGPHGTRVLVGDVQGKGLGAVETAAALLGTFREAAYHEADLATVAERLEVRMVRHRGHTAALGRSDGDRFATAVLIGFPPDLPDAVEAVVFGHDPPMAIGPRGVRVLPVVGGLPLGMAELVSAGRSGAPPVPPVHRLRLAADETLLLVTDGVTEARDPAGVFYRPADDIARAVAADARSAVPARLVALVRDGTLRHCRGRVADDTTVFAVRRTPAGQDPAADG</sequence>
<dbReference type="PANTHER" id="PTHR43156:SF2">
    <property type="entry name" value="STAGE II SPORULATION PROTEIN E"/>
    <property type="match status" value="1"/>
</dbReference>
<feature type="domain" description="PPM-type phosphatase" evidence="3">
    <location>
        <begin position="176"/>
        <end position="411"/>
    </location>
</feature>
<dbReference type="InterPro" id="IPR001932">
    <property type="entry name" value="PPM-type_phosphatase-like_dom"/>
</dbReference>
<keyword evidence="2" id="KW-0812">Transmembrane</keyword>
<keyword evidence="2" id="KW-0472">Membrane</keyword>
<dbReference type="SMART" id="SM00331">
    <property type="entry name" value="PP2C_SIG"/>
    <property type="match status" value="1"/>
</dbReference>
<evidence type="ECO:0000256" key="1">
    <source>
        <dbReference type="ARBA" id="ARBA00022801"/>
    </source>
</evidence>
<keyword evidence="5" id="KW-1185">Reference proteome</keyword>
<proteinExistence type="predicted"/>
<dbReference type="PANTHER" id="PTHR43156">
    <property type="entry name" value="STAGE II SPORULATION PROTEIN E-RELATED"/>
    <property type="match status" value="1"/>
</dbReference>
<dbReference type="Pfam" id="PF07228">
    <property type="entry name" value="SpoIIE"/>
    <property type="match status" value="1"/>
</dbReference>
<dbReference type="RefSeq" id="WP_352150083.1">
    <property type="nucleotide sequence ID" value="NZ_JBEOZY010000049.1"/>
</dbReference>
<dbReference type="EC" id="3.1.3.16" evidence="4"/>
<feature type="transmembrane region" description="Helical" evidence="2">
    <location>
        <begin position="124"/>
        <end position="143"/>
    </location>
</feature>
<name>A0ABV1T4C0_9ACTN</name>
<dbReference type="EMBL" id="JBEOZY010000049">
    <property type="protein sequence ID" value="MER6168831.1"/>
    <property type="molecule type" value="Genomic_DNA"/>
</dbReference>
<dbReference type="Gene3D" id="3.60.40.10">
    <property type="entry name" value="PPM-type phosphatase domain"/>
    <property type="match status" value="1"/>
</dbReference>
<protein>
    <submittedName>
        <fullName evidence="4">PP2C family protein-serine/threonine phosphatase</fullName>
        <ecNumber evidence="4">3.1.3.16</ecNumber>
    </submittedName>
</protein>
<dbReference type="GO" id="GO:0004722">
    <property type="term" value="F:protein serine/threonine phosphatase activity"/>
    <property type="evidence" value="ECO:0007669"/>
    <property type="project" value="UniProtKB-EC"/>
</dbReference>
<feature type="transmembrane region" description="Helical" evidence="2">
    <location>
        <begin position="88"/>
        <end position="112"/>
    </location>
</feature>
<reference evidence="4 5" key="1">
    <citation type="submission" date="2024-06" db="EMBL/GenBank/DDBJ databases">
        <title>The Natural Products Discovery Center: Release of the First 8490 Sequenced Strains for Exploring Actinobacteria Biosynthetic Diversity.</title>
        <authorList>
            <person name="Kalkreuter E."/>
            <person name="Kautsar S.A."/>
            <person name="Yang D."/>
            <person name="Bader C.D."/>
            <person name="Teijaro C.N."/>
            <person name="Fluegel L."/>
            <person name="Davis C.M."/>
            <person name="Simpson J.R."/>
            <person name="Lauterbach L."/>
            <person name="Steele A.D."/>
            <person name="Gui C."/>
            <person name="Meng S."/>
            <person name="Li G."/>
            <person name="Viehrig K."/>
            <person name="Ye F."/>
            <person name="Su P."/>
            <person name="Kiefer A.F."/>
            <person name="Nichols A."/>
            <person name="Cepeda A.J."/>
            <person name="Yan W."/>
            <person name="Fan B."/>
            <person name="Jiang Y."/>
            <person name="Adhikari A."/>
            <person name="Zheng C.-J."/>
            <person name="Schuster L."/>
            <person name="Cowan T.M."/>
            <person name="Smanski M.J."/>
            <person name="Chevrette M.G."/>
            <person name="De Carvalho L.P.S."/>
            <person name="Shen B."/>
        </authorList>
    </citation>
    <scope>NUCLEOTIDE SEQUENCE [LARGE SCALE GENOMIC DNA]</scope>
    <source>
        <strain evidence="4 5">NPDC001615</strain>
    </source>
</reference>
<evidence type="ECO:0000313" key="5">
    <source>
        <dbReference type="Proteomes" id="UP001496720"/>
    </source>
</evidence>
<feature type="transmembrane region" description="Helical" evidence="2">
    <location>
        <begin position="53"/>
        <end position="76"/>
    </location>
</feature>
<keyword evidence="1 4" id="KW-0378">Hydrolase</keyword>
<dbReference type="InterPro" id="IPR036457">
    <property type="entry name" value="PPM-type-like_dom_sf"/>
</dbReference>
<keyword evidence="2" id="KW-1133">Transmembrane helix</keyword>
<gene>
    <name evidence="4" type="ORF">ABT188_30455</name>
</gene>
<organism evidence="4 5">
    <name type="scientific">Streptomyces violaceorubidus</name>
    <dbReference type="NCBI Taxonomy" id="284042"/>
    <lineage>
        <taxon>Bacteria</taxon>
        <taxon>Bacillati</taxon>
        <taxon>Actinomycetota</taxon>
        <taxon>Actinomycetes</taxon>
        <taxon>Kitasatosporales</taxon>
        <taxon>Streptomycetaceae</taxon>
        <taxon>Streptomyces</taxon>
    </lineage>
</organism>
<evidence type="ECO:0000313" key="4">
    <source>
        <dbReference type="EMBL" id="MER6168831.1"/>
    </source>
</evidence>
<dbReference type="Proteomes" id="UP001496720">
    <property type="component" value="Unassembled WGS sequence"/>
</dbReference>
<evidence type="ECO:0000259" key="3">
    <source>
        <dbReference type="SMART" id="SM00331"/>
    </source>
</evidence>
<evidence type="ECO:0000256" key="2">
    <source>
        <dbReference type="SAM" id="Phobius"/>
    </source>
</evidence>